<reference evidence="2" key="1">
    <citation type="submission" date="2022-04" db="EMBL/GenBank/DDBJ databases">
        <title>A functionally conserved STORR gene fusion in Papaver species that diverged 16.8 million years ago.</title>
        <authorList>
            <person name="Catania T."/>
        </authorList>
    </citation>
    <scope>NUCLEOTIDE SEQUENCE</scope>
    <source>
        <strain evidence="2">S-188037</strain>
    </source>
</reference>
<dbReference type="EMBL" id="JAJJMB010012509">
    <property type="protein sequence ID" value="KAI3876173.1"/>
    <property type="molecule type" value="Genomic_DNA"/>
</dbReference>
<evidence type="ECO:0000313" key="2">
    <source>
        <dbReference type="EMBL" id="KAI3876173.1"/>
    </source>
</evidence>
<evidence type="ECO:0000256" key="1">
    <source>
        <dbReference type="SAM" id="SignalP"/>
    </source>
</evidence>
<sequence length="170" mass="18940">MMEFLVLIACIVLGLGLWWSCSYSGGYGLQLKLQDRSSDLENGLQRAEQIALGGGEERICEKDLIQFAYLMSSEEDNLQIRIAKNSSFPGTWRVNSSKKISTQRISTHMGCLASTSSTSFSQDSVHALFVATSFRTQHPRRGTRFVVRANRDYYSVLGVSRSANKADIKS</sequence>
<gene>
    <name evidence="2" type="ORF">MKW98_029125</name>
</gene>
<keyword evidence="1" id="KW-0732">Signal</keyword>
<evidence type="ECO:0000313" key="3">
    <source>
        <dbReference type="Proteomes" id="UP001202328"/>
    </source>
</evidence>
<name>A0AAD4SA18_9MAGN</name>
<dbReference type="InterPro" id="IPR036869">
    <property type="entry name" value="J_dom_sf"/>
</dbReference>
<feature type="signal peptide" evidence="1">
    <location>
        <begin position="1"/>
        <end position="16"/>
    </location>
</feature>
<feature type="non-terminal residue" evidence="2">
    <location>
        <position position="170"/>
    </location>
</feature>
<dbReference type="AlphaFoldDB" id="A0AAD4SA18"/>
<proteinExistence type="predicted"/>
<keyword evidence="3" id="KW-1185">Reference proteome</keyword>
<comment type="caution">
    <text evidence="2">The sequence shown here is derived from an EMBL/GenBank/DDBJ whole genome shotgun (WGS) entry which is preliminary data.</text>
</comment>
<organism evidence="2 3">
    <name type="scientific">Papaver atlanticum</name>
    <dbReference type="NCBI Taxonomy" id="357466"/>
    <lineage>
        <taxon>Eukaryota</taxon>
        <taxon>Viridiplantae</taxon>
        <taxon>Streptophyta</taxon>
        <taxon>Embryophyta</taxon>
        <taxon>Tracheophyta</taxon>
        <taxon>Spermatophyta</taxon>
        <taxon>Magnoliopsida</taxon>
        <taxon>Ranunculales</taxon>
        <taxon>Papaveraceae</taxon>
        <taxon>Papaveroideae</taxon>
        <taxon>Papaver</taxon>
    </lineage>
</organism>
<dbReference type="SUPFAM" id="SSF46565">
    <property type="entry name" value="Chaperone J-domain"/>
    <property type="match status" value="1"/>
</dbReference>
<accession>A0AAD4SA18</accession>
<dbReference type="Proteomes" id="UP001202328">
    <property type="component" value="Unassembled WGS sequence"/>
</dbReference>
<feature type="chain" id="PRO_5042067780" evidence="1">
    <location>
        <begin position="17"/>
        <end position="170"/>
    </location>
</feature>
<protein>
    <submittedName>
        <fullName evidence="2">Uncharacterized protein</fullName>
    </submittedName>
</protein>